<comment type="caution">
    <text evidence="5">The sequence shown here is derived from an EMBL/GenBank/DDBJ whole genome shotgun (WGS) entry which is preliminary data.</text>
</comment>
<sequence>MNKKVTIKDIAREAGLSIATVSYVLNNRDDKRISEATKKKVLQVVNMFNYTCNFSARHIATGKTNIVALYVNNNDFVLSLADKYMFVSRLLQELTKHGYSLRIVSGSCLDKLDNVDAILCYDTTEELFRAVGNNNFVPLLSYNNVIGDSLFYQVNTDYDKAKSCADNYFHQEYAVASLVVGNFARQQELLKVFPETQFVDSFDSAIELAMQHTDTPLLVFENSLYEFLSSKCQKIFLYDPCEEKIATLVEKMKQVIDRGDVVNYDLKF</sequence>
<protein>
    <submittedName>
        <fullName evidence="5">LacI family DNA-binding transcriptional regulator</fullName>
    </submittedName>
</protein>
<dbReference type="Pfam" id="PF00356">
    <property type="entry name" value="LacI"/>
    <property type="match status" value="1"/>
</dbReference>
<feature type="domain" description="HTH lacI-type" evidence="4">
    <location>
        <begin position="5"/>
        <end position="61"/>
    </location>
</feature>
<proteinExistence type="predicted"/>
<dbReference type="PROSITE" id="PS50932">
    <property type="entry name" value="HTH_LACI_2"/>
    <property type="match status" value="1"/>
</dbReference>
<reference evidence="5" key="1">
    <citation type="submission" date="2020-10" db="EMBL/GenBank/DDBJ databases">
        <authorList>
            <person name="Gilroy R."/>
        </authorList>
    </citation>
    <scope>NUCLEOTIDE SEQUENCE</scope>
    <source>
        <strain evidence="5">CHK121-14286</strain>
    </source>
</reference>
<dbReference type="SUPFAM" id="SSF47413">
    <property type="entry name" value="lambda repressor-like DNA-binding domains"/>
    <property type="match status" value="1"/>
</dbReference>
<keyword evidence="2 5" id="KW-0238">DNA-binding</keyword>
<dbReference type="InterPro" id="IPR010982">
    <property type="entry name" value="Lambda_DNA-bd_dom_sf"/>
</dbReference>
<dbReference type="Gene3D" id="1.10.260.40">
    <property type="entry name" value="lambda repressor-like DNA-binding domains"/>
    <property type="match status" value="1"/>
</dbReference>
<dbReference type="Proteomes" id="UP000824200">
    <property type="component" value="Unassembled WGS sequence"/>
</dbReference>
<name>A0A9D1E3C4_9BACT</name>
<accession>A0A9D1E3C4</accession>
<dbReference type="SMART" id="SM00354">
    <property type="entry name" value="HTH_LACI"/>
    <property type="match status" value="1"/>
</dbReference>
<dbReference type="CDD" id="cd01392">
    <property type="entry name" value="HTH_LacI"/>
    <property type="match status" value="1"/>
</dbReference>
<dbReference type="GO" id="GO:0000976">
    <property type="term" value="F:transcription cis-regulatory region binding"/>
    <property type="evidence" value="ECO:0007669"/>
    <property type="project" value="TreeGrafter"/>
</dbReference>
<evidence type="ECO:0000256" key="2">
    <source>
        <dbReference type="ARBA" id="ARBA00023125"/>
    </source>
</evidence>
<dbReference type="GO" id="GO:0003700">
    <property type="term" value="F:DNA-binding transcription factor activity"/>
    <property type="evidence" value="ECO:0007669"/>
    <property type="project" value="TreeGrafter"/>
</dbReference>
<dbReference type="PRINTS" id="PR00036">
    <property type="entry name" value="HTHLACI"/>
</dbReference>
<dbReference type="PANTHER" id="PTHR30146:SF109">
    <property type="entry name" value="HTH-TYPE TRANSCRIPTIONAL REGULATOR GALS"/>
    <property type="match status" value="1"/>
</dbReference>
<evidence type="ECO:0000313" key="5">
    <source>
        <dbReference type="EMBL" id="HIR65506.1"/>
    </source>
</evidence>
<keyword evidence="3" id="KW-0804">Transcription</keyword>
<keyword evidence="1" id="KW-0805">Transcription regulation</keyword>
<dbReference type="EMBL" id="DVHL01000011">
    <property type="protein sequence ID" value="HIR65506.1"/>
    <property type="molecule type" value="Genomic_DNA"/>
</dbReference>
<gene>
    <name evidence="5" type="ORF">IAC95_01250</name>
</gene>
<dbReference type="PANTHER" id="PTHR30146">
    <property type="entry name" value="LACI-RELATED TRANSCRIPTIONAL REPRESSOR"/>
    <property type="match status" value="1"/>
</dbReference>
<reference evidence="5" key="2">
    <citation type="journal article" date="2021" name="PeerJ">
        <title>Extensive microbial diversity within the chicken gut microbiome revealed by metagenomics and culture.</title>
        <authorList>
            <person name="Gilroy R."/>
            <person name="Ravi A."/>
            <person name="Getino M."/>
            <person name="Pursley I."/>
            <person name="Horton D.L."/>
            <person name="Alikhan N.F."/>
            <person name="Baker D."/>
            <person name="Gharbi K."/>
            <person name="Hall N."/>
            <person name="Watson M."/>
            <person name="Adriaenssens E.M."/>
            <person name="Foster-Nyarko E."/>
            <person name="Jarju S."/>
            <person name="Secka A."/>
            <person name="Antonio M."/>
            <person name="Oren A."/>
            <person name="Chaudhuri R.R."/>
            <person name="La Ragione R."/>
            <person name="Hildebrand F."/>
            <person name="Pallen M.J."/>
        </authorList>
    </citation>
    <scope>NUCLEOTIDE SEQUENCE</scope>
    <source>
        <strain evidence="5">CHK121-14286</strain>
    </source>
</reference>
<evidence type="ECO:0000259" key="4">
    <source>
        <dbReference type="PROSITE" id="PS50932"/>
    </source>
</evidence>
<evidence type="ECO:0000256" key="1">
    <source>
        <dbReference type="ARBA" id="ARBA00023015"/>
    </source>
</evidence>
<dbReference type="InterPro" id="IPR000843">
    <property type="entry name" value="HTH_LacI"/>
</dbReference>
<organism evidence="5 6">
    <name type="scientific">Candidatus Fimimonas gallinarum</name>
    <dbReference type="NCBI Taxonomy" id="2840821"/>
    <lineage>
        <taxon>Bacteria</taxon>
        <taxon>Pseudomonadati</taxon>
        <taxon>Myxococcota</taxon>
        <taxon>Myxococcia</taxon>
        <taxon>Myxococcales</taxon>
        <taxon>Cystobacterineae</taxon>
        <taxon>Myxococcaceae</taxon>
        <taxon>Myxococcaceae incertae sedis</taxon>
        <taxon>Candidatus Fimimonas</taxon>
    </lineage>
</organism>
<dbReference type="AlphaFoldDB" id="A0A9D1E3C4"/>
<evidence type="ECO:0000256" key="3">
    <source>
        <dbReference type="ARBA" id="ARBA00023163"/>
    </source>
</evidence>
<evidence type="ECO:0000313" key="6">
    <source>
        <dbReference type="Proteomes" id="UP000824200"/>
    </source>
</evidence>